<gene>
    <name evidence="1" type="ORF">ElyMa_002682100</name>
</gene>
<dbReference type="InterPro" id="IPR027124">
    <property type="entry name" value="Swc5/CFDP1/2"/>
</dbReference>
<dbReference type="PANTHER" id="PTHR23227:SF67">
    <property type="entry name" value="CRANIOFACIAL DEVELOPMENT PROTEIN 2-LIKE"/>
    <property type="match status" value="1"/>
</dbReference>
<dbReference type="InterPro" id="IPR036691">
    <property type="entry name" value="Endo/exonu/phosph_ase_sf"/>
</dbReference>
<evidence type="ECO:0000313" key="2">
    <source>
        <dbReference type="Proteomes" id="UP000762676"/>
    </source>
</evidence>
<dbReference type="AlphaFoldDB" id="A0AAV4HBW4"/>
<name>A0AAV4HBW4_9GAST</name>
<keyword evidence="1" id="KW-0255">Endonuclease</keyword>
<keyword evidence="2" id="KW-1185">Reference proteome</keyword>
<dbReference type="Gene3D" id="3.60.10.10">
    <property type="entry name" value="Endonuclease/exonuclease/phosphatase"/>
    <property type="match status" value="1"/>
</dbReference>
<proteinExistence type="predicted"/>
<sequence>MTKREVCIIMGDFNAKVGEGEGLEHESGIGPFGLGERNERGEMLACFCQANGMTIANTCFKQHPRRMYTWIQPGDRARNQIDCILITNEFLNSKFCSKFKVETWCRL</sequence>
<comment type="caution">
    <text evidence="1">The sequence shown here is derived from an EMBL/GenBank/DDBJ whole genome shotgun (WGS) entry which is preliminary data.</text>
</comment>
<dbReference type="EMBL" id="BMAT01005532">
    <property type="protein sequence ID" value="GFR95019.1"/>
    <property type="molecule type" value="Genomic_DNA"/>
</dbReference>
<keyword evidence="1" id="KW-0540">Nuclease</keyword>
<protein>
    <submittedName>
        <fullName evidence="1">Endonuclease-reverse transcriptase</fullName>
    </submittedName>
</protein>
<organism evidence="1 2">
    <name type="scientific">Elysia marginata</name>
    <dbReference type="NCBI Taxonomy" id="1093978"/>
    <lineage>
        <taxon>Eukaryota</taxon>
        <taxon>Metazoa</taxon>
        <taxon>Spiralia</taxon>
        <taxon>Lophotrochozoa</taxon>
        <taxon>Mollusca</taxon>
        <taxon>Gastropoda</taxon>
        <taxon>Heterobranchia</taxon>
        <taxon>Euthyneura</taxon>
        <taxon>Panpulmonata</taxon>
        <taxon>Sacoglossa</taxon>
        <taxon>Placobranchoidea</taxon>
        <taxon>Plakobranchidae</taxon>
        <taxon>Elysia</taxon>
    </lineage>
</organism>
<dbReference type="SUPFAM" id="SSF56219">
    <property type="entry name" value="DNase I-like"/>
    <property type="match status" value="1"/>
</dbReference>
<dbReference type="Proteomes" id="UP000762676">
    <property type="component" value="Unassembled WGS sequence"/>
</dbReference>
<dbReference type="GO" id="GO:0004519">
    <property type="term" value="F:endonuclease activity"/>
    <property type="evidence" value="ECO:0007669"/>
    <property type="project" value="UniProtKB-KW"/>
</dbReference>
<dbReference type="PANTHER" id="PTHR23227">
    <property type="entry name" value="BUCENTAUR RELATED"/>
    <property type="match status" value="1"/>
</dbReference>
<evidence type="ECO:0000313" key="1">
    <source>
        <dbReference type="EMBL" id="GFR95019.1"/>
    </source>
</evidence>
<accession>A0AAV4HBW4</accession>
<keyword evidence="1" id="KW-0378">Hydrolase</keyword>
<reference evidence="1 2" key="1">
    <citation type="journal article" date="2021" name="Elife">
        <title>Chloroplast acquisition without the gene transfer in kleptoplastic sea slugs, Plakobranchus ocellatus.</title>
        <authorList>
            <person name="Maeda T."/>
            <person name="Takahashi S."/>
            <person name="Yoshida T."/>
            <person name="Shimamura S."/>
            <person name="Takaki Y."/>
            <person name="Nagai Y."/>
            <person name="Toyoda A."/>
            <person name="Suzuki Y."/>
            <person name="Arimoto A."/>
            <person name="Ishii H."/>
            <person name="Satoh N."/>
            <person name="Nishiyama T."/>
            <person name="Hasebe M."/>
            <person name="Maruyama T."/>
            <person name="Minagawa J."/>
            <person name="Obokata J."/>
            <person name="Shigenobu S."/>
        </authorList>
    </citation>
    <scope>NUCLEOTIDE SEQUENCE [LARGE SCALE GENOMIC DNA]</scope>
</reference>